<evidence type="ECO:0000256" key="2">
    <source>
        <dbReference type="ARBA" id="ARBA00022692"/>
    </source>
</evidence>
<name>A0A9P9CZJ4_9HYPO</name>
<feature type="transmembrane region" description="Helical" evidence="5">
    <location>
        <begin position="97"/>
        <end position="116"/>
    </location>
</feature>
<dbReference type="PANTHER" id="PTHR31465">
    <property type="entry name" value="PROTEIN RTA1-RELATED"/>
    <property type="match status" value="1"/>
</dbReference>
<dbReference type="GO" id="GO:0016020">
    <property type="term" value="C:membrane"/>
    <property type="evidence" value="ECO:0007669"/>
    <property type="project" value="UniProtKB-SubCell"/>
</dbReference>
<feature type="transmembrane region" description="Helical" evidence="5">
    <location>
        <begin position="233"/>
        <end position="253"/>
    </location>
</feature>
<feature type="transmembrane region" description="Helical" evidence="5">
    <location>
        <begin position="197"/>
        <end position="221"/>
    </location>
</feature>
<evidence type="ECO:0000256" key="5">
    <source>
        <dbReference type="SAM" id="Phobius"/>
    </source>
</evidence>
<keyword evidence="4 5" id="KW-0472">Membrane</keyword>
<dbReference type="AlphaFoldDB" id="A0A9P9CZJ4"/>
<comment type="caution">
    <text evidence="6">The sequence shown here is derived from an EMBL/GenBank/DDBJ whole genome shotgun (WGS) entry which is preliminary data.</text>
</comment>
<protein>
    <submittedName>
        <fullName evidence="6">RTA1 like protein-domain-containing protein</fullName>
    </submittedName>
</protein>
<keyword evidence="7" id="KW-1185">Reference proteome</keyword>
<accession>A0A9P9CZJ4</accession>
<evidence type="ECO:0000313" key="7">
    <source>
        <dbReference type="Proteomes" id="UP000717696"/>
    </source>
</evidence>
<evidence type="ECO:0000256" key="3">
    <source>
        <dbReference type="ARBA" id="ARBA00022989"/>
    </source>
</evidence>
<evidence type="ECO:0000256" key="4">
    <source>
        <dbReference type="ARBA" id="ARBA00023136"/>
    </source>
</evidence>
<gene>
    <name evidence="6" type="ORF">B0J13DRAFT_600577</name>
</gene>
<dbReference type="InterPro" id="IPR007568">
    <property type="entry name" value="RTA1"/>
</dbReference>
<evidence type="ECO:0000313" key="6">
    <source>
        <dbReference type="EMBL" id="KAH7109990.1"/>
    </source>
</evidence>
<dbReference type="Proteomes" id="UP000717696">
    <property type="component" value="Unassembled WGS sequence"/>
</dbReference>
<keyword evidence="3 5" id="KW-1133">Transmembrane helix</keyword>
<dbReference type="PANTHER" id="PTHR31465:SF15">
    <property type="entry name" value="LIPID TRANSPORTER ATNI-RELATED"/>
    <property type="match status" value="1"/>
</dbReference>
<dbReference type="EMBL" id="JAGMUU010000067">
    <property type="protein sequence ID" value="KAH7109990.1"/>
    <property type="molecule type" value="Genomic_DNA"/>
</dbReference>
<dbReference type="Pfam" id="PF04479">
    <property type="entry name" value="RTA1"/>
    <property type="match status" value="1"/>
</dbReference>
<keyword evidence="2 5" id="KW-0812">Transmembrane</keyword>
<evidence type="ECO:0000256" key="1">
    <source>
        <dbReference type="ARBA" id="ARBA00004141"/>
    </source>
</evidence>
<comment type="subcellular location">
    <subcellularLocation>
        <location evidence="1">Membrane</location>
        <topology evidence="1">Multi-pass membrane protein</topology>
    </subcellularLocation>
</comment>
<feature type="transmembrane region" description="Helical" evidence="5">
    <location>
        <begin position="125"/>
        <end position="147"/>
    </location>
</feature>
<feature type="transmembrane region" description="Helical" evidence="5">
    <location>
        <begin position="153"/>
        <end position="177"/>
    </location>
</feature>
<reference evidence="6" key="1">
    <citation type="journal article" date="2021" name="Nat. Commun.">
        <title>Genetic determinants of endophytism in the Arabidopsis root mycobiome.</title>
        <authorList>
            <person name="Mesny F."/>
            <person name="Miyauchi S."/>
            <person name="Thiergart T."/>
            <person name="Pickel B."/>
            <person name="Atanasova L."/>
            <person name="Karlsson M."/>
            <person name="Huettel B."/>
            <person name="Barry K.W."/>
            <person name="Haridas S."/>
            <person name="Chen C."/>
            <person name="Bauer D."/>
            <person name="Andreopoulos W."/>
            <person name="Pangilinan J."/>
            <person name="LaButti K."/>
            <person name="Riley R."/>
            <person name="Lipzen A."/>
            <person name="Clum A."/>
            <person name="Drula E."/>
            <person name="Henrissat B."/>
            <person name="Kohler A."/>
            <person name="Grigoriev I.V."/>
            <person name="Martin F.M."/>
            <person name="Hacquard S."/>
        </authorList>
    </citation>
    <scope>NUCLEOTIDE SEQUENCE</scope>
    <source>
        <strain evidence="6">MPI-CAGE-AT-0021</strain>
    </source>
</reference>
<proteinExistence type="predicted"/>
<organism evidence="6 7">
    <name type="scientific">Dactylonectria estremocensis</name>
    <dbReference type="NCBI Taxonomy" id="1079267"/>
    <lineage>
        <taxon>Eukaryota</taxon>
        <taxon>Fungi</taxon>
        <taxon>Dikarya</taxon>
        <taxon>Ascomycota</taxon>
        <taxon>Pezizomycotina</taxon>
        <taxon>Sordariomycetes</taxon>
        <taxon>Hypocreomycetidae</taxon>
        <taxon>Hypocreales</taxon>
        <taxon>Nectriaceae</taxon>
        <taxon>Dactylonectria</taxon>
    </lineage>
</organism>
<dbReference type="OrthoDB" id="5384040at2759"/>
<sequence length="375" mass="41865">MSFSITNKLTDDEFAAFSAPNNHVAQILLAHFLILDHIIETWVCGSKSNLSPTTTITEGASSTLELATPLCTTAVPGEFGYVPPGACNANYGFYPSWQWNLAFAVAFGITTFVHIVQAWRFKKTFCWVIIMGALWETACFIVRFLGARNQQELTYVIVSTLLFLLAPIWINAFAYMVIARLVHFLLPERKAILSARWIAKSFVAADILSFVVQAAGGSMLADDDPKQKETGQRIYIGGIAIQLLFVLIFIVVAGKFERRLRVLMRDGKLEREEAWETLTCGFLQVRIIFRLIEFGGGANGKNELLKHEAYPLWLDALPMLVALVLLNAVHPAIVLKGPESEFPKRPWTWFLGSQCSARSYSETVRSLHGRDSAIV</sequence>